<protein>
    <submittedName>
        <fullName evidence="1">Uncharacterized protein</fullName>
    </submittedName>
</protein>
<dbReference type="Proteomes" id="UP000003688">
    <property type="component" value="Unassembled WGS sequence"/>
</dbReference>
<gene>
    <name evidence="1" type="ORF">Cflav_PD3163</name>
</gene>
<proteinExistence type="predicted"/>
<name>B9XJ66_PEDPL</name>
<sequence length="42" mass="5010">MPVVKLDCDEIQIKRILKNDKCLITSFFIRNLYCMNFVHGSY</sequence>
<comment type="caution">
    <text evidence="1">The sequence shown here is derived from an EMBL/GenBank/DDBJ whole genome shotgun (WGS) entry which is preliminary data.</text>
</comment>
<evidence type="ECO:0000313" key="2">
    <source>
        <dbReference type="Proteomes" id="UP000003688"/>
    </source>
</evidence>
<dbReference type="STRING" id="320771.Cflav_PD3163"/>
<reference evidence="1 2" key="1">
    <citation type="journal article" date="2011" name="J. Bacteriol.">
        <title>Genome sequence of 'Pedosphaera parvula' Ellin514, an aerobic Verrucomicrobial isolate from pasture soil.</title>
        <authorList>
            <person name="Kant R."/>
            <person name="van Passel M.W."/>
            <person name="Sangwan P."/>
            <person name="Palva A."/>
            <person name="Lucas S."/>
            <person name="Copeland A."/>
            <person name="Lapidus A."/>
            <person name="Glavina Del Rio T."/>
            <person name="Dalin E."/>
            <person name="Tice H."/>
            <person name="Bruce D."/>
            <person name="Goodwin L."/>
            <person name="Pitluck S."/>
            <person name="Chertkov O."/>
            <person name="Larimer F.W."/>
            <person name="Land M.L."/>
            <person name="Hauser L."/>
            <person name="Brettin T.S."/>
            <person name="Detter J.C."/>
            <person name="Han S."/>
            <person name="de Vos W.M."/>
            <person name="Janssen P.H."/>
            <person name="Smidt H."/>
        </authorList>
    </citation>
    <scope>NUCLEOTIDE SEQUENCE [LARGE SCALE GENOMIC DNA]</scope>
    <source>
        <strain evidence="1 2">Ellin514</strain>
    </source>
</reference>
<keyword evidence="2" id="KW-1185">Reference proteome</keyword>
<accession>B9XJ66</accession>
<dbReference type="AlphaFoldDB" id="B9XJ66"/>
<dbReference type="EMBL" id="ABOX02000020">
    <property type="protein sequence ID" value="EEF60104.1"/>
    <property type="molecule type" value="Genomic_DNA"/>
</dbReference>
<organism evidence="1 2">
    <name type="scientific">Pedosphaera parvula (strain Ellin514)</name>
    <dbReference type="NCBI Taxonomy" id="320771"/>
    <lineage>
        <taxon>Bacteria</taxon>
        <taxon>Pseudomonadati</taxon>
        <taxon>Verrucomicrobiota</taxon>
        <taxon>Pedosphaerae</taxon>
        <taxon>Pedosphaerales</taxon>
        <taxon>Pedosphaeraceae</taxon>
        <taxon>Pedosphaera</taxon>
    </lineage>
</organism>
<evidence type="ECO:0000313" key="1">
    <source>
        <dbReference type="EMBL" id="EEF60104.1"/>
    </source>
</evidence>